<name>A0A0K2VCK5_LEPSM</name>
<reference evidence="1" key="1">
    <citation type="submission" date="2014-05" db="EMBL/GenBank/DDBJ databases">
        <authorList>
            <person name="Chronopoulou M."/>
        </authorList>
    </citation>
    <scope>NUCLEOTIDE SEQUENCE</scope>
    <source>
        <tissue evidence="1">Whole organism</tissue>
    </source>
</reference>
<sequence length="55" mass="6202">MLIACNITLSIANHPTFKKIIEKYTGKFFPSRGILIKLIEGVGNDVIYRNIPILN</sequence>
<organism evidence="1">
    <name type="scientific">Lepeophtheirus salmonis</name>
    <name type="common">Salmon louse</name>
    <name type="synonym">Caligus salmonis</name>
    <dbReference type="NCBI Taxonomy" id="72036"/>
    <lineage>
        <taxon>Eukaryota</taxon>
        <taxon>Metazoa</taxon>
        <taxon>Ecdysozoa</taxon>
        <taxon>Arthropoda</taxon>
        <taxon>Crustacea</taxon>
        <taxon>Multicrustacea</taxon>
        <taxon>Hexanauplia</taxon>
        <taxon>Copepoda</taxon>
        <taxon>Siphonostomatoida</taxon>
        <taxon>Caligidae</taxon>
        <taxon>Lepeophtheirus</taxon>
    </lineage>
</organism>
<dbReference type="EMBL" id="HACA01030907">
    <property type="protein sequence ID" value="CDW48268.1"/>
    <property type="molecule type" value="Transcribed_RNA"/>
</dbReference>
<protein>
    <submittedName>
        <fullName evidence="1">Uncharacterized protein</fullName>
    </submittedName>
</protein>
<proteinExistence type="predicted"/>
<dbReference type="AlphaFoldDB" id="A0A0K2VCK5"/>
<evidence type="ECO:0000313" key="1">
    <source>
        <dbReference type="EMBL" id="CDW48268.1"/>
    </source>
</evidence>
<accession>A0A0K2VCK5</accession>